<comment type="caution">
    <text evidence="1">The sequence shown here is derived from an EMBL/GenBank/DDBJ whole genome shotgun (WGS) entry which is preliminary data.</text>
</comment>
<evidence type="ECO:0000313" key="1">
    <source>
        <dbReference type="EMBL" id="KAJ8951531.1"/>
    </source>
</evidence>
<protein>
    <submittedName>
        <fullName evidence="1">Uncharacterized protein</fullName>
    </submittedName>
</protein>
<dbReference type="EMBL" id="JAPWTJ010003820">
    <property type="protein sequence ID" value="KAJ8951531.1"/>
    <property type="molecule type" value="Genomic_DNA"/>
</dbReference>
<proteinExistence type="predicted"/>
<name>A0ABQ9IQD1_9CUCU</name>
<organism evidence="1 2">
    <name type="scientific">Molorchus minor</name>
    <dbReference type="NCBI Taxonomy" id="1323400"/>
    <lineage>
        <taxon>Eukaryota</taxon>
        <taxon>Metazoa</taxon>
        <taxon>Ecdysozoa</taxon>
        <taxon>Arthropoda</taxon>
        <taxon>Hexapoda</taxon>
        <taxon>Insecta</taxon>
        <taxon>Pterygota</taxon>
        <taxon>Neoptera</taxon>
        <taxon>Endopterygota</taxon>
        <taxon>Coleoptera</taxon>
        <taxon>Polyphaga</taxon>
        <taxon>Cucujiformia</taxon>
        <taxon>Chrysomeloidea</taxon>
        <taxon>Cerambycidae</taxon>
        <taxon>Lamiinae</taxon>
        <taxon>Monochamini</taxon>
        <taxon>Molorchus</taxon>
    </lineage>
</organism>
<keyword evidence="2" id="KW-1185">Reference proteome</keyword>
<evidence type="ECO:0000313" key="2">
    <source>
        <dbReference type="Proteomes" id="UP001162164"/>
    </source>
</evidence>
<sequence length="105" mass="12525">MERHSMLRLRKNSIPTEWRPVGKVAKICIFPFKSGRRIEVEQAECSKQGLSWYTMQKITNTEMEDSIQKWFFLRFGHMIIIVAPEMRTLELRLPSKKEQPEVMIK</sequence>
<accession>A0ABQ9IQD1</accession>
<dbReference type="Proteomes" id="UP001162164">
    <property type="component" value="Unassembled WGS sequence"/>
</dbReference>
<reference evidence="1" key="1">
    <citation type="journal article" date="2023" name="Insect Mol. Biol.">
        <title>Genome sequencing provides insights into the evolution of gene families encoding plant cell wall-degrading enzymes in longhorned beetles.</title>
        <authorList>
            <person name="Shin N.R."/>
            <person name="Okamura Y."/>
            <person name="Kirsch R."/>
            <person name="Pauchet Y."/>
        </authorList>
    </citation>
    <scope>NUCLEOTIDE SEQUENCE</scope>
    <source>
        <strain evidence="1">MMC_N1</strain>
    </source>
</reference>
<gene>
    <name evidence="1" type="ORF">NQ317_006493</name>
</gene>